<evidence type="ECO:0000313" key="2">
    <source>
        <dbReference type="Proteomes" id="UP001153678"/>
    </source>
</evidence>
<name>A0A9W4T3N4_9GLOM</name>
<reference evidence="1" key="1">
    <citation type="submission" date="2022-08" db="EMBL/GenBank/DDBJ databases">
        <authorList>
            <person name="Kallberg Y."/>
            <person name="Tangrot J."/>
            <person name="Rosling A."/>
        </authorList>
    </citation>
    <scope>NUCLEOTIDE SEQUENCE</scope>
    <source>
        <strain evidence="1">Wild A</strain>
    </source>
</reference>
<comment type="caution">
    <text evidence="1">The sequence shown here is derived from an EMBL/GenBank/DDBJ whole genome shotgun (WGS) entry which is preliminary data.</text>
</comment>
<accession>A0A9W4T3N4</accession>
<sequence>METKELKRDMTLSLLEDSYVRDFHEGGNGIILKEVVKEVGMMKGTAGINL</sequence>
<protein>
    <submittedName>
        <fullName evidence="1">5023_t:CDS:1</fullName>
    </submittedName>
</protein>
<proteinExistence type="predicted"/>
<dbReference type="Proteomes" id="UP001153678">
    <property type="component" value="Unassembled WGS sequence"/>
</dbReference>
<gene>
    <name evidence="1" type="ORF">FWILDA_LOCUS14984</name>
</gene>
<dbReference type="EMBL" id="CAMKVN010007252">
    <property type="protein sequence ID" value="CAI2191260.1"/>
    <property type="molecule type" value="Genomic_DNA"/>
</dbReference>
<evidence type="ECO:0000313" key="1">
    <source>
        <dbReference type="EMBL" id="CAI2191260.1"/>
    </source>
</evidence>
<keyword evidence="2" id="KW-1185">Reference proteome</keyword>
<organism evidence="1 2">
    <name type="scientific">Funneliformis geosporum</name>
    <dbReference type="NCBI Taxonomy" id="1117311"/>
    <lineage>
        <taxon>Eukaryota</taxon>
        <taxon>Fungi</taxon>
        <taxon>Fungi incertae sedis</taxon>
        <taxon>Mucoromycota</taxon>
        <taxon>Glomeromycotina</taxon>
        <taxon>Glomeromycetes</taxon>
        <taxon>Glomerales</taxon>
        <taxon>Glomeraceae</taxon>
        <taxon>Funneliformis</taxon>
    </lineage>
</organism>
<dbReference type="AlphaFoldDB" id="A0A9W4T3N4"/>